<proteinExistence type="predicted"/>
<dbReference type="EMBL" id="GGMR01017521">
    <property type="protein sequence ID" value="MBY30140.1"/>
    <property type="molecule type" value="Transcribed_RNA"/>
</dbReference>
<name>A0A2S2PL20_SCHGA</name>
<accession>A0A2S2PL20</accession>
<sequence length="176" mass="20160">MLRRYNERNSKSSDGKEDLSETTVAIERYIANKVIGTLEVDKPGKIFLLLCKVVEKANHSIVSKLFDKALFSLWPSGIQHDDVLFFVADAAPFMVKAANAIKTFYSKMIHITSLAHGLHPRVQLKALKSEDLLSYDLIYFMYTPISSTDVERKFSRFKNIFLKINVNFCLKMYPSL</sequence>
<protein>
    <recommendedName>
        <fullName evidence="2">DUF659 domain-containing protein</fullName>
    </recommendedName>
</protein>
<gene>
    <name evidence="1" type="ORF">g.157014</name>
</gene>
<evidence type="ECO:0008006" key="2">
    <source>
        <dbReference type="Google" id="ProtNLM"/>
    </source>
</evidence>
<reference evidence="1" key="1">
    <citation type="submission" date="2018-04" db="EMBL/GenBank/DDBJ databases">
        <title>Transcriptome of Schizaphis graminum biotype I.</title>
        <authorList>
            <person name="Scully E.D."/>
            <person name="Geib S.M."/>
            <person name="Palmer N.A."/>
            <person name="Koch K."/>
            <person name="Bradshaw J."/>
            <person name="Heng-Moss T."/>
            <person name="Sarath G."/>
        </authorList>
    </citation>
    <scope>NUCLEOTIDE SEQUENCE</scope>
</reference>
<evidence type="ECO:0000313" key="1">
    <source>
        <dbReference type="EMBL" id="MBY30140.1"/>
    </source>
</evidence>
<dbReference type="AlphaFoldDB" id="A0A2S2PL20"/>
<organism evidence="1">
    <name type="scientific">Schizaphis graminum</name>
    <name type="common">Green bug aphid</name>
    <dbReference type="NCBI Taxonomy" id="13262"/>
    <lineage>
        <taxon>Eukaryota</taxon>
        <taxon>Metazoa</taxon>
        <taxon>Ecdysozoa</taxon>
        <taxon>Arthropoda</taxon>
        <taxon>Hexapoda</taxon>
        <taxon>Insecta</taxon>
        <taxon>Pterygota</taxon>
        <taxon>Neoptera</taxon>
        <taxon>Paraneoptera</taxon>
        <taxon>Hemiptera</taxon>
        <taxon>Sternorrhyncha</taxon>
        <taxon>Aphidomorpha</taxon>
        <taxon>Aphidoidea</taxon>
        <taxon>Aphididae</taxon>
        <taxon>Aphidini</taxon>
        <taxon>Schizaphis</taxon>
    </lineage>
</organism>